<keyword evidence="3" id="KW-1185">Reference proteome</keyword>
<dbReference type="Pfam" id="PF07795">
    <property type="entry name" value="DUF1635"/>
    <property type="match status" value="1"/>
</dbReference>
<evidence type="ECO:0000256" key="1">
    <source>
        <dbReference type="SAM" id="MobiDB-lite"/>
    </source>
</evidence>
<dbReference type="Proteomes" id="UP000250235">
    <property type="component" value="Unassembled WGS sequence"/>
</dbReference>
<organism evidence="2 3">
    <name type="scientific">Dorcoceras hygrometricum</name>
    <dbReference type="NCBI Taxonomy" id="472368"/>
    <lineage>
        <taxon>Eukaryota</taxon>
        <taxon>Viridiplantae</taxon>
        <taxon>Streptophyta</taxon>
        <taxon>Embryophyta</taxon>
        <taxon>Tracheophyta</taxon>
        <taxon>Spermatophyta</taxon>
        <taxon>Magnoliopsida</taxon>
        <taxon>eudicotyledons</taxon>
        <taxon>Gunneridae</taxon>
        <taxon>Pentapetalae</taxon>
        <taxon>asterids</taxon>
        <taxon>lamiids</taxon>
        <taxon>Lamiales</taxon>
        <taxon>Gesneriaceae</taxon>
        <taxon>Didymocarpoideae</taxon>
        <taxon>Trichosporeae</taxon>
        <taxon>Loxocarpinae</taxon>
        <taxon>Dorcoceras</taxon>
    </lineage>
</organism>
<gene>
    <name evidence="2" type="ORF">F511_23467</name>
</gene>
<reference evidence="2 3" key="1">
    <citation type="journal article" date="2015" name="Proc. Natl. Acad. Sci. U.S.A.">
        <title>The resurrection genome of Boea hygrometrica: A blueprint for survival of dehydration.</title>
        <authorList>
            <person name="Xiao L."/>
            <person name="Yang G."/>
            <person name="Zhang L."/>
            <person name="Yang X."/>
            <person name="Zhao S."/>
            <person name="Ji Z."/>
            <person name="Zhou Q."/>
            <person name="Hu M."/>
            <person name="Wang Y."/>
            <person name="Chen M."/>
            <person name="Xu Y."/>
            <person name="Jin H."/>
            <person name="Xiao X."/>
            <person name="Hu G."/>
            <person name="Bao F."/>
            <person name="Hu Y."/>
            <person name="Wan P."/>
            <person name="Li L."/>
            <person name="Deng X."/>
            <person name="Kuang T."/>
            <person name="Xiang C."/>
            <person name="Zhu J.K."/>
            <person name="Oliver M.J."/>
            <person name="He Y."/>
        </authorList>
    </citation>
    <scope>NUCLEOTIDE SEQUENCE [LARGE SCALE GENOMIC DNA]</scope>
    <source>
        <strain evidence="3">cv. XS01</strain>
    </source>
</reference>
<dbReference type="AlphaFoldDB" id="A0A2Z7C4F5"/>
<keyword evidence="2" id="KW-0418">Kinase</keyword>
<sequence>MDIQKGLPLNWPYFYQEKSMDELRHSLVLTMELEETRLKAQEELRNRDEHILQLRLLLNRAIEERDGAKERCQNVFFEKLMLQQQLAQQCHQSAPHSGISGVEDDPRRNGLSSSDSDDSIVSSPPVPEQDFPLVPDRPLPEKGKLLQAVMKAGPLLQTLLLAGPLPRWRHPPPPLDTYQIPPPPVVISPPLPLPSLMSLPSIYQDSLTYDIDIDNNVSVNRKRGLSEGSDTSTELKHQKVFFLNDH</sequence>
<dbReference type="PANTHER" id="PTHR33431">
    <property type="entry name" value="ENABLED-LIKE PROTEIN (DUF1635)"/>
    <property type="match status" value="1"/>
</dbReference>
<accession>A0A2Z7C4F5</accession>
<proteinExistence type="predicted"/>
<keyword evidence="2" id="KW-0808">Transferase</keyword>
<dbReference type="OrthoDB" id="784654at2759"/>
<evidence type="ECO:0000313" key="3">
    <source>
        <dbReference type="Proteomes" id="UP000250235"/>
    </source>
</evidence>
<dbReference type="InterPro" id="IPR012862">
    <property type="entry name" value="DUF1635"/>
</dbReference>
<feature type="region of interest" description="Disordered" evidence="1">
    <location>
        <begin position="91"/>
        <end position="138"/>
    </location>
</feature>
<protein>
    <submittedName>
        <fullName evidence="2">Dual specificity protein kinase splA</fullName>
    </submittedName>
</protein>
<evidence type="ECO:0000313" key="2">
    <source>
        <dbReference type="EMBL" id="KZV39330.1"/>
    </source>
</evidence>
<name>A0A2Z7C4F5_9LAMI</name>
<dbReference type="PANTHER" id="PTHR33431:SF3">
    <property type="entry name" value="ENABLED-LIKE PROTEIN (DUF1635)"/>
    <property type="match status" value="1"/>
</dbReference>
<dbReference type="EMBL" id="KV001275">
    <property type="protein sequence ID" value="KZV39330.1"/>
    <property type="molecule type" value="Genomic_DNA"/>
</dbReference>
<dbReference type="GO" id="GO:0016301">
    <property type="term" value="F:kinase activity"/>
    <property type="evidence" value="ECO:0007669"/>
    <property type="project" value="UniProtKB-KW"/>
</dbReference>